<organism evidence="2 3">
    <name type="scientific">Meloidogyne incognita</name>
    <name type="common">Southern root-knot nematode worm</name>
    <name type="synonym">Oxyuris incognita</name>
    <dbReference type="NCBI Taxonomy" id="6306"/>
    <lineage>
        <taxon>Eukaryota</taxon>
        <taxon>Metazoa</taxon>
        <taxon>Ecdysozoa</taxon>
        <taxon>Nematoda</taxon>
        <taxon>Chromadorea</taxon>
        <taxon>Rhabditida</taxon>
        <taxon>Tylenchina</taxon>
        <taxon>Tylenchomorpha</taxon>
        <taxon>Tylenchoidea</taxon>
        <taxon>Meloidogynidae</taxon>
        <taxon>Meloidogyninae</taxon>
        <taxon>Meloidogyne</taxon>
        <taxon>Meloidogyne incognita group</taxon>
    </lineage>
</organism>
<sequence length="272" mass="31816">MYSLPTEVQLDVLKCLNFNQLFDVKLTNFYFCNLINKYEGGLARLKFKRITISDPGFPRVPSPYKSIKPKSTDFEFSLNEQLKEKWQATIDKSIALLYNIKPDDGTFVSITTVDEKLEYFLKLPTFPKNIEEMVIVRCWLEQLFKCAFESADFYQNVFNPELINILFDNDKTMPLQFNTRKASLWTNDETFENVFQLALNNLSVSEFLKINLCLTPFTSTSADIIEQRIDILFNILINESSRWPIICLEGFNLPRLYDLITEVSKAYRRPPQ</sequence>
<evidence type="ECO:0000313" key="2">
    <source>
        <dbReference type="Proteomes" id="UP000887563"/>
    </source>
</evidence>
<protein>
    <submittedName>
        <fullName evidence="3">F-box domain-containing protein</fullName>
    </submittedName>
</protein>
<dbReference type="InterPro" id="IPR001810">
    <property type="entry name" value="F-box_dom"/>
</dbReference>
<dbReference type="WBParaSite" id="Minc3s01216g21791">
    <property type="protein sequence ID" value="Minc3s01216g21791"/>
    <property type="gene ID" value="Minc3s01216g21791"/>
</dbReference>
<dbReference type="Proteomes" id="UP000887563">
    <property type="component" value="Unplaced"/>
</dbReference>
<evidence type="ECO:0000313" key="3">
    <source>
        <dbReference type="WBParaSite" id="Minc3s01216g21791"/>
    </source>
</evidence>
<proteinExistence type="predicted"/>
<reference evidence="3" key="1">
    <citation type="submission" date="2022-11" db="UniProtKB">
        <authorList>
            <consortium name="WormBaseParasite"/>
        </authorList>
    </citation>
    <scope>IDENTIFICATION</scope>
</reference>
<feature type="domain" description="F-box" evidence="1">
    <location>
        <begin position="1"/>
        <end position="50"/>
    </location>
</feature>
<evidence type="ECO:0000259" key="1">
    <source>
        <dbReference type="PROSITE" id="PS50181"/>
    </source>
</evidence>
<dbReference type="AlphaFoldDB" id="A0A914M5D2"/>
<accession>A0A914M5D2</accession>
<keyword evidence="2" id="KW-1185">Reference proteome</keyword>
<dbReference type="PROSITE" id="PS50181">
    <property type="entry name" value="FBOX"/>
    <property type="match status" value="1"/>
</dbReference>
<name>A0A914M5D2_MELIC</name>